<gene>
    <name evidence="9" type="ORF">GLW00_00690</name>
</gene>
<dbReference type="EMBL" id="WMFA01000001">
    <property type="protein sequence ID" value="MYL69342.1"/>
    <property type="molecule type" value="Genomic_DNA"/>
</dbReference>
<feature type="transmembrane region" description="Helical" evidence="7">
    <location>
        <begin position="349"/>
        <end position="371"/>
    </location>
</feature>
<evidence type="ECO:0000256" key="7">
    <source>
        <dbReference type="SAM" id="Phobius"/>
    </source>
</evidence>
<dbReference type="Gene3D" id="1.20.1250.20">
    <property type="entry name" value="MFS general substrate transporter like domains"/>
    <property type="match status" value="1"/>
</dbReference>
<dbReference type="CDD" id="cd06173">
    <property type="entry name" value="MFS_MefA_like"/>
    <property type="match status" value="1"/>
</dbReference>
<evidence type="ECO:0000259" key="8">
    <source>
        <dbReference type="PROSITE" id="PS50850"/>
    </source>
</evidence>
<name>A0A845F550_9BACI</name>
<comment type="caution">
    <text evidence="9">The sequence shown here is derived from an EMBL/GenBank/DDBJ whole genome shotgun (WGS) entry which is preliminary data.</text>
</comment>
<dbReference type="InterPro" id="IPR036259">
    <property type="entry name" value="MFS_trans_sf"/>
</dbReference>
<evidence type="ECO:0000313" key="9">
    <source>
        <dbReference type="EMBL" id="MYL69342.1"/>
    </source>
</evidence>
<organism evidence="9 10">
    <name type="scientific">Halobacillus litoralis</name>
    <dbReference type="NCBI Taxonomy" id="45668"/>
    <lineage>
        <taxon>Bacteria</taxon>
        <taxon>Bacillati</taxon>
        <taxon>Bacillota</taxon>
        <taxon>Bacilli</taxon>
        <taxon>Bacillales</taxon>
        <taxon>Bacillaceae</taxon>
        <taxon>Halobacillus</taxon>
    </lineage>
</organism>
<evidence type="ECO:0000256" key="6">
    <source>
        <dbReference type="ARBA" id="ARBA00023136"/>
    </source>
</evidence>
<evidence type="ECO:0000256" key="4">
    <source>
        <dbReference type="ARBA" id="ARBA00022692"/>
    </source>
</evidence>
<feature type="transmembrane region" description="Helical" evidence="7">
    <location>
        <begin position="166"/>
        <end position="187"/>
    </location>
</feature>
<keyword evidence="4 7" id="KW-0812">Transmembrane</keyword>
<keyword evidence="5 7" id="KW-1133">Transmembrane helix</keyword>
<evidence type="ECO:0000256" key="5">
    <source>
        <dbReference type="ARBA" id="ARBA00022989"/>
    </source>
</evidence>
<dbReference type="GeneID" id="78005485"/>
<dbReference type="InterPro" id="IPR011701">
    <property type="entry name" value="MFS"/>
</dbReference>
<dbReference type="PROSITE" id="PS50850">
    <property type="entry name" value="MFS"/>
    <property type="match status" value="1"/>
</dbReference>
<dbReference type="PANTHER" id="PTHR43266:SF2">
    <property type="entry name" value="MAJOR FACILITATOR SUPERFAMILY (MFS) PROFILE DOMAIN-CONTAINING PROTEIN"/>
    <property type="match status" value="1"/>
</dbReference>
<feature type="transmembrane region" description="Helical" evidence="7">
    <location>
        <begin position="377"/>
        <end position="397"/>
    </location>
</feature>
<sequence>MERLWKNKGYMTLMSAQAISSIGDWLSIVAIITLVGLKWDASPLEVSFIFLCLAVPMALFGPMAGMVADRFSRKTLMIISDVVRAALILILTVATSLWMVYATLLTIGIFSAVFVPAKNGKLKEVVPEEDMKGAMSITSMIDSSTKILGPLVSGLLVAIFGAQQVFIIDSATFAVSAVILMFVPNAIQLDTTEKEKEKDDASFKKEFALGFSFIKSNRFMITGLVLVGLSLLILQSADSQLIVLIRELTHASPDLFGYLVTGSGLGMFAAGFLLAKKTDYRAYPLMLIGVCGIGASFGIMGILTYYDLGYSILWGPGLGFTAGFSASLIFVPFQATVQVNTPVHMTGRVFGVINSVMTTATIIGPLVGGWIATMIGVIPTFTITASLLVVVSVIGFVTKRKVERGNAHVSASEQGTPEATPS</sequence>
<feature type="transmembrane region" description="Helical" evidence="7">
    <location>
        <begin position="98"/>
        <end position="117"/>
    </location>
</feature>
<dbReference type="AlphaFoldDB" id="A0A845F550"/>
<keyword evidence="2" id="KW-0813">Transport</keyword>
<evidence type="ECO:0000256" key="1">
    <source>
        <dbReference type="ARBA" id="ARBA00004651"/>
    </source>
</evidence>
<feature type="transmembrane region" description="Helical" evidence="7">
    <location>
        <begin position="282"/>
        <end position="306"/>
    </location>
</feature>
<evidence type="ECO:0000256" key="2">
    <source>
        <dbReference type="ARBA" id="ARBA00022448"/>
    </source>
</evidence>
<dbReference type="GO" id="GO:0005886">
    <property type="term" value="C:plasma membrane"/>
    <property type="evidence" value="ECO:0007669"/>
    <property type="project" value="UniProtKB-SubCell"/>
</dbReference>
<feature type="transmembrane region" description="Helical" evidence="7">
    <location>
        <begin position="219"/>
        <end position="235"/>
    </location>
</feature>
<keyword evidence="6 7" id="KW-0472">Membrane</keyword>
<feature type="transmembrane region" description="Helical" evidence="7">
    <location>
        <begin position="312"/>
        <end position="337"/>
    </location>
</feature>
<dbReference type="GO" id="GO:0022857">
    <property type="term" value="F:transmembrane transporter activity"/>
    <property type="evidence" value="ECO:0007669"/>
    <property type="project" value="InterPro"/>
</dbReference>
<dbReference type="SUPFAM" id="SSF103473">
    <property type="entry name" value="MFS general substrate transporter"/>
    <property type="match status" value="1"/>
</dbReference>
<dbReference type="RefSeq" id="WP_160910556.1">
    <property type="nucleotide sequence ID" value="NZ_WMFA01000001.1"/>
</dbReference>
<keyword evidence="3" id="KW-1003">Cell membrane</keyword>
<evidence type="ECO:0000256" key="3">
    <source>
        <dbReference type="ARBA" id="ARBA00022475"/>
    </source>
</evidence>
<feature type="transmembrane region" description="Helical" evidence="7">
    <location>
        <begin position="255"/>
        <end position="275"/>
    </location>
</feature>
<dbReference type="Pfam" id="PF07690">
    <property type="entry name" value="MFS_1"/>
    <property type="match status" value="1"/>
</dbReference>
<feature type="domain" description="Major facilitator superfamily (MFS) profile" evidence="8">
    <location>
        <begin position="1"/>
        <end position="403"/>
    </location>
</feature>
<comment type="subcellular location">
    <subcellularLocation>
        <location evidence="1">Cell membrane</location>
        <topology evidence="1">Multi-pass membrane protein</topology>
    </subcellularLocation>
</comment>
<dbReference type="InterPro" id="IPR020846">
    <property type="entry name" value="MFS_dom"/>
</dbReference>
<dbReference type="PANTHER" id="PTHR43266">
    <property type="entry name" value="MACROLIDE-EFFLUX PROTEIN"/>
    <property type="match status" value="1"/>
</dbReference>
<proteinExistence type="predicted"/>
<protein>
    <submittedName>
        <fullName evidence="9">MFS transporter</fullName>
    </submittedName>
</protein>
<dbReference type="Proteomes" id="UP000450457">
    <property type="component" value="Unassembled WGS sequence"/>
</dbReference>
<reference evidence="9 10" key="1">
    <citation type="submission" date="2019-11" db="EMBL/GenBank/DDBJ databases">
        <title>Genome sequences of 17 halophilic strains isolated from different environments.</title>
        <authorList>
            <person name="Furrow R.E."/>
        </authorList>
    </citation>
    <scope>NUCLEOTIDE SEQUENCE [LARGE SCALE GENOMIC DNA]</scope>
    <source>
        <strain evidence="9 10">SL-4</strain>
    </source>
</reference>
<dbReference type="OrthoDB" id="9775268at2"/>
<feature type="transmembrane region" description="Helical" evidence="7">
    <location>
        <begin position="12"/>
        <end position="36"/>
    </location>
</feature>
<accession>A0A845F550</accession>
<evidence type="ECO:0000313" key="10">
    <source>
        <dbReference type="Proteomes" id="UP000450457"/>
    </source>
</evidence>
<feature type="transmembrane region" description="Helical" evidence="7">
    <location>
        <begin position="48"/>
        <end position="68"/>
    </location>
</feature>